<dbReference type="InParanoid" id="A0A0C3H2F1"/>
<reference evidence="1 2" key="1">
    <citation type="submission" date="2014-04" db="EMBL/GenBank/DDBJ databases">
        <authorList>
            <consortium name="DOE Joint Genome Institute"/>
            <person name="Kuo A."/>
            <person name="Martino E."/>
            <person name="Perotto S."/>
            <person name="Kohler A."/>
            <person name="Nagy L.G."/>
            <person name="Floudas D."/>
            <person name="Copeland A."/>
            <person name="Barry K.W."/>
            <person name="Cichocki N."/>
            <person name="Veneault-Fourrey C."/>
            <person name="LaButti K."/>
            <person name="Lindquist E.A."/>
            <person name="Lipzen A."/>
            <person name="Lundell T."/>
            <person name="Morin E."/>
            <person name="Murat C."/>
            <person name="Sun H."/>
            <person name="Tunlid A."/>
            <person name="Henrissat B."/>
            <person name="Grigoriev I.V."/>
            <person name="Hibbett D.S."/>
            <person name="Martin F."/>
            <person name="Nordberg H.P."/>
            <person name="Cantor M.N."/>
            <person name="Hua S.X."/>
        </authorList>
    </citation>
    <scope>NUCLEOTIDE SEQUENCE [LARGE SCALE GENOMIC DNA]</scope>
    <source>
        <strain evidence="1 2">Zn</strain>
    </source>
</reference>
<dbReference type="Proteomes" id="UP000054321">
    <property type="component" value="Unassembled WGS sequence"/>
</dbReference>
<protein>
    <submittedName>
        <fullName evidence="1">Uncharacterized protein</fullName>
    </submittedName>
</protein>
<dbReference type="HOGENOM" id="CLU_2997042_0_0_1"/>
<reference evidence="2" key="2">
    <citation type="submission" date="2015-01" db="EMBL/GenBank/DDBJ databases">
        <title>Evolutionary Origins and Diversification of the Mycorrhizal Mutualists.</title>
        <authorList>
            <consortium name="DOE Joint Genome Institute"/>
            <consortium name="Mycorrhizal Genomics Consortium"/>
            <person name="Kohler A."/>
            <person name="Kuo A."/>
            <person name="Nagy L.G."/>
            <person name="Floudas D."/>
            <person name="Copeland A."/>
            <person name="Barry K.W."/>
            <person name="Cichocki N."/>
            <person name="Veneault-Fourrey C."/>
            <person name="LaButti K."/>
            <person name="Lindquist E.A."/>
            <person name="Lipzen A."/>
            <person name="Lundell T."/>
            <person name="Morin E."/>
            <person name="Murat C."/>
            <person name="Riley R."/>
            <person name="Ohm R."/>
            <person name="Sun H."/>
            <person name="Tunlid A."/>
            <person name="Henrissat B."/>
            <person name="Grigoriev I.V."/>
            <person name="Hibbett D.S."/>
            <person name="Martin F."/>
        </authorList>
    </citation>
    <scope>NUCLEOTIDE SEQUENCE [LARGE SCALE GENOMIC DNA]</scope>
    <source>
        <strain evidence="2">Zn</strain>
    </source>
</reference>
<organism evidence="1 2">
    <name type="scientific">Oidiodendron maius (strain Zn)</name>
    <dbReference type="NCBI Taxonomy" id="913774"/>
    <lineage>
        <taxon>Eukaryota</taxon>
        <taxon>Fungi</taxon>
        <taxon>Dikarya</taxon>
        <taxon>Ascomycota</taxon>
        <taxon>Pezizomycotina</taxon>
        <taxon>Leotiomycetes</taxon>
        <taxon>Leotiomycetes incertae sedis</taxon>
        <taxon>Myxotrichaceae</taxon>
        <taxon>Oidiodendron</taxon>
    </lineage>
</organism>
<accession>A0A0C3H2F1</accession>
<keyword evidence="2" id="KW-1185">Reference proteome</keyword>
<dbReference type="OrthoDB" id="2735536at2759"/>
<sequence>MHPSFVIGQNKLLTDAKDITIGTNGAAIALVLGYKSKIPYGVLAFTWMMSPPCMSKR</sequence>
<proteinExistence type="predicted"/>
<dbReference type="AlphaFoldDB" id="A0A0C3H2F1"/>
<evidence type="ECO:0000313" key="1">
    <source>
        <dbReference type="EMBL" id="KIM96681.1"/>
    </source>
</evidence>
<dbReference type="EMBL" id="KN832883">
    <property type="protein sequence ID" value="KIM96681.1"/>
    <property type="molecule type" value="Genomic_DNA"/>
</dbReference>
<name>A0A0C3H2F1_OIDMZ</name>
<gene>
    <name evidence="1" type="ORF">OIDMADRAFT_20634</name>
</gene>
<evidence type="ECO:0000313" key="2">
    <source>
        <dbReference type="Proteomes" id="UP000054321"/>
    </source>
</evidence>